<feature type="domain" description="ABC transporter" evidence="5">
    <location>
        <begin position="5"/>
        <end position="237"/>
    </location>
</feature>
<gene>
    <name evidence="6" type="ORF">ASZ90_019402</name>
</gene>
<keyword evidence="3" id="KW-0547">Nucleotide-binding</keyword>
<evidence type="ECO:0000256" key="1">
    <source>
        <dbReference type="ARBA" id="ARBA00005417"/>
    </source>
</evidence>
<evidence type="ECO:0000256" key="2">
    <source>
        <dbReference type="ARBA" id="ARBA00022448"/>
    </source>
</evidence>
<dbReference type="InterPro" id="IPR050153">
    <property type="entry name" value="Metal_Ion_Import_ABC"/>
</dbReference>
<protein>
    <submittedName>
        <fullName evidence="6">Zinc abc transporter, atp-binding protein znuc</fullName>
    </submittedName>
</protein>
<dbReference type="InterPro" id="IPR027417">
    <property type="entry name" value="P-loop_NTPase"/>
</dbReference>
<dbReference type="SMART" id="SM00382">
    <property type="entry name" value="AAA"/>
    <property type="match status" value="1"/>
</dbReference>
<dbReference type="InterPro" id="IPR017871">
    <property type="entry name" value="ABC_transporter-like_CS"/>
</dbReference>
<dbReference type="Gene3D" id="3.40.50.300">
    <property type="entry name" value="P-loop containing nucleotide triphosphate hydrolases"/>
    <property type="match status" value="1"/>
</dbReference>
<evidence type="ECO:0000259" key="5">
    <source>
        <dbReference type="PROSITE" id="PS50893"/>
    </source>
</evidence>
<organism evidence="6">
    <name type="scientific">hydrocarbon metagenome</name>
    <dbReference type="NCBI Taxonomy" id="938273"/>
    <lineage>
        <taxon>unclassified sequences</taxon>
        <taxon>metagenomes</taxon>
        <taxon>ecological metagenomes</taxon>
    </lineage>
</organism>
<dbReference type="Pfam" id="PF00005">
    <property type="entry name" value="ABC_tran"/>
    <property type="match status" value="1"/>
</dbReference>
<proteinExistence type="inferred from homology"/>
<dbReference type="FunFam" id="3.40.50.300:FF:000134">
    <property type="entry name" value="Iron-enterobactin ABC transporter ATP-binding protein"/>
    <property type="match status" value="1"/>
</dbReference>
<keyword evidence="2" id="KW-0813">Transport</keyword>
<dbReference type="SUPFAM" id="SSF52540">
    <property type="entry name" value="P-loop containing nucleoside triphosphate hydrolases"/>
    <property type="match status" value="1"/>
</dbReference>
<keyword evidence="4 6" id="KW-0067">ATP-binding</keyword>
<name>A0A0W8E3G8_9ZZZZ</name>
<dbReference type="PROSITE" id="PS50893">
    <property type="entry name" value="ABC_TRANSPORTER_2"/>
    <property type="match status" value="1"/>
</dbReference>
<accession>A0A0W8E3G8</accession>
<sequence length="256" mass="28319">MNTVVEMENVSVYYGNVQALANISLKIEEKEFLGIIGPNGSGKSTLLKLIAGLVKPSSGTVRVLGLPPCNTHGKIGYVPQRFNLNREFPFSVVEAVLTGRLTKHRLFLHRYTDMDIAAVNDIMRKLDIYDLKDRQIGELSGGQMQRALIARALVMEPEILLLDEPTASLDAGSKSHIYAILKDLNQYMTIIMVSHDMGVISSYVKSLACLNVTMFYHGAPELTDTLLGQIYGCPVELIAHGVPHRVLPQHGEEHHD</sequence>
<dbReference type="CDD" id="cd03235">
    <property type="entry name" value="ABC_Metallic_Cations"/>
    <property type="match status" value="1"/>
</dbReference>
<dbReference type="AlphaFoldDB" id="A0A0W8E3G8"/>
<evidence type="ECO:0000256" key="3">
    <source>
        <dbReference type="ARBA" id="ARBA00022741"/>
    </source>
</evidence>
<dbReference type="GO" id="GO:0005524">
    <property type="term" value="F:ATP binding"/>
    <property type="evidence" value="ECO:0007669"/>
    <property type="project" value="UniProtKB-KW"/>
</dbReference>
<evidence type="ECO:0000313" key="6">
    <source>
        <dbReference type="EMBL" id="KUG03194.1"/>
    </source>
</evidence>
<dbReference type="PANTHER" id="PTHR42734">
    <property type="entry name" value="METAL TRANSPORT SYSTEM ATP-BINDING PROTEIN TM_0124-RELATED"/>
    <property type="match status" value="1"/>
</dbReference>
<dbReference type="PANTHER" id="PTHR42734:SF17">
    <property type="entry name" value="METAL TRANSPORT SYSTEM ATP-BINDING PROTEIN TM_0124-RELATED"/>
    <property type="match status" value="1"/>
</dbReference>
<dbReference type="InterPro" id="IPR003439">
    <property type="entry name" value="ABC_transporter-like_ATP-bd"/>
</dbReference>
<dbReference type="PROSITE" id="PS00211">
    <property type="entry name" value="ABC_TRANSPORTER_1"/>
    <property type="match status" value="1"/>
</dbReference>
<dbReference type="EMBL" id="LNQE01001889">
    <property type="protein sequence ID" value="KUG03194.1"/>
    <property type="molecule type" value="Genomic_DNA"/>
</dbReference>
<dbReference type="GO" id="GO:0016887">
    <property type="term" value="F:ATP hydrolysis activity"/>
    <property type="evidence" value="ECO:0007669"/>
    <property type="project" value="InterPro"/>
</dbReference>
<comment type="caution">
    <text evidence="6">The sequence shown here is derived from an EMBL/GenBank/DDBJ whole genome shotgun (WGS) entry which is preliminary data.</text>
</comment>
<reference evidence="6" key="1">
    <citation type="journal article" date="2015" name="Proc. Natl. Acad. Sci. U.S.A.">
        <title>Networks of energetic and metabolic interactions define dynamics in microbial communities.</title>
        <authorList>
            <person name="Embree M."/>
            <person name="Liu J.K."/>
            <person name="Al-Bassam M.M."/>
            <person name="Zengler K."/>
        </authorList>
    </citation>
    <scope>NUCLEOTIDE SEQUENCE</scope>
</reference>
<dbReference type="InterPro" id="IPR003593">
    <property type="entry name" value="AAA+_ATPase"/>
</dbReference>
<comment type="similarity">
    <text evidence="1">Belongs to the ABC transporter superfamily.</text>
</comment>
<evidence type="ECO:0000256" key="4">
    <source>
        <dbReference type="ARBA" id="ARBA00022840"/>
    </source>
</evidence>